<organism evidence="3 4">
    <name type="scientific">Nannocystis bainbridge</name>
    <dbReference type="NCBI Taxonomy" id="2995303"/>
    <lineage>
        <taxon>Bacteria</taxon>
        <taxon>Pseudomonadati</taxon>
        <taxon>Myxococcota</taxon>
        <taxon>Polyangia</taxon>
        <taxon>Nannocystales</taxon>
        <taxon>Nannocystaceae</taxon>
        <taxon>Nannocystis</taxon>
    </lineage>
</organism>
<dbReference type="EMBL" id="JAQNDL010000001">
    <property type="protein sequence ID" value="MDC0718615.1"/>
    <property type="molecule type" value="Genomic_DNA"/>
</dbReference>
<comment type="caution">
    <text evidence="3">The sequence shown here is derived from an EMBL/GenBank/DDBJ whole genome shotgun (WGS) entry which is preliminary data.</text>
</comment>
<reference evidence="3 4" key="1">
    <citation type="submission" date="2022-11" db="EMBL/GenBank/DDBJ databases">
        <title>Minimal conservation of predation-associated metabolite biosynthetic gene clusters underscores biosynthetic potential of Myxococcota including descriptions for ten novel species: Archangium lansinium sp. nov., Myxococcus landrumus sp. nov., Nannocystis bai.</title>
        <authorList>
            <person name="Ahearne A."/>
            <person name="Stevens C."/>
            <person name="Dowd S."/>
        </authorList>
    </citation>
    <scope>NUCLEOTIDE SEQUENCE [LARGE SCALE GENOMIC DNA]</scope>
    <source>
        <strain evidence="3 4">BB15-2</strain>
    </source>
</reference>
<evidence type="ECO:0000256" key="2">
    <source>
        <dbReference type="SAM" id="SignalP"/>
    </source>
</evidence>
<evidence type="ECO:0000256" key="1">
    <source>
        <dbReference type="SAM" id="MobiDB-lite"/>
    </source>
</evidence>
<proteinExistence type="predicted"/>
<gene>
    <name evidence="3" type="ORF">POL25_17025</name>
</gene>
<keyword evidence="4" id="KW-1185">Reference proteome</keyword>
<feature type="signal peptide" evidence="2">
    <location>
        <begin position="1"/>
        <end position="24"/>
    </location>
</feature>
<feature type="chain" id="PRO_5046350748" description="Lipoprotein" evidence="2">
    <location>
        <begin position="25"/>
        <end position="489"/>
    </location>
</feature>
<evidence type="ECO:0000313" key="4">
    <source>
        <dbReference type="Proteomes" id="UP001221686"/>
    </source>
</evidence>
<evidence type="ECO:0000313" key="3">
    <source>
        <dbReference type="EMBL" id="MDC0718615.1"/>
    </source>
</evidence>
<evidence type="ECO:0008006" key="5">
    <source>
        <dbReference type="Google" id="ProtNLM"/>
    </source>
</evidence>
<sequence>MASSRALRLRSLGLVLCSTSSVLTTGCLEENPIEPTDSQGTDDPTAATGDTTAGAEDGLLACAAPPCTVLVVSQTLDDRIDIYDVTATPFLRGRIGTDLKPDPSGEQTQGNLLDEPYGLILDDNYLWAAIGHYPDTDRGSLLAFPHAAFADVTQGGTFAESQYFAASKFSAGVLDLPFGRQEAIFLVPHPSGRILVGVFANDLRAASWPEPSELLVVDPADLRPEAIGAFSLDLDTTPCNGGWKLTALDDDVSRVAVACDGNDAIAVVSLPGDFAELAPADAAAGMSACSTPLASGTISTQFVAPDGAGGLLAVQSQILEPPRLWSINGNCGIGGAPGDELPPELAAVRVVREPVLLRPASGGQPAMWLLASETPAPGVLIVRGGGSPTVCGQVSGLDAIDTAENAPFALTLDATRTRLAIGAGPVSNPPFAEGRGQVLWATLDVSELDSCAVAATDVVDLTEGTFVATDPRTWVRAPNLLHIAELGGS</sequence>
<feature type="region of interest" description="Disordered" evidence="1">
    <location>
        <begin position="29"/>
        <end position="52"/>
    </location>
</feature>
<dbReference type="Proteomes" id="UP001221686">
    <property type="component" value="Unassembled WGS sequence"/>
</dbReference>
<accession>A0ABT5DYD6</accession>
<keyword evidence="2" id="KW-0732">Signal</keyword>
<name>A0ABT5DYD6_9BACT</name>
<dbReference type="RefSeq" id="WP_272087095.1">
    <property type="nucleotide sequence ID" value="NZ_JAQNDL010000001.1"/>
</dbReference>
<feature type="compositionally biased region" description="Low complexity" evidence="1">
    <location>
        <begin position="41"/>
        <end position="52"/>
    </location>
</feature>
<dbReference type="PROSITE" id="PS51257">
    <property type="entry name" value="PROKAR_LIPOPROTEIN"/>
    <property type="match status" value="1"/>
</dbReference>
<protein>
    <recommendedName>
        <fullName evidence="5">Lipoprotein</fullName>
    </recommendedName>
</protein>